<gene>
    <name evidence="1" type="ORF">PIB30_061186</name>
</gene>
<proteinExistence type="predicted"/>
<comment type="caution">
    <text evidence="1">The sequence shown here is derived from an EMBL/GenBank/DDBJ whole genome shotgun (WGS) entry which is preliminary data.</text>
</comment>
<name>A0ABU6SLZ0_9FABA</name>
<organism evidence="1 2">
    <name type="scientific">Stylosanthes scabra</name>
    <dbReference type="NCBI Taxonomy" id="79078"/>
    <lineage>
        <taxon>Eukaryota</taxon>
        <taxon>Viridiplantae</taxon>
        <taxon>Streptophyta</taxon>
        <taxon>Embryophyta</taxon>
        <taxon>Tracheophyta</taxon>
        <taxon>Spermatophyta</taxon>
        <taxon>Magnoliopsida</taxon>
        <taxon>eudicotyledons</taxon>
        <taxon>Gunneridae</taxon>
        <taxon>Pentapetalae</taxon>
        <taxon>rosids</taxon>
        <taxon>fabids</taxon>
        <taxon>Fabales</taxon>
        <taxon>Fabaceae</taxon>
        <taxon>Papilionoideae</taxon>
        <taxon>50 kb inversion clade</taxon>
        <taxon>dalbergioids sensu lato</taxon>
        <taxon>Dalbergieae</taxon>
        <taxon>Pterocarpus clade</taxon>
        <taxon>Stylosanthes</taxon>
    </lineage>
</organism>
<evidence type="ECO:0000313" key="2">
    <source>
        <dbReference type="Proteomes" id="UP001341840"/>
    </source>
</evidence>
<sequence>MEVLSMFQRPRSVALEYEKPGTYGTVLIYPLDRLVECGSAVDSVRLRIDSLCPNLRKSRHTIRSLGESIHNWTESNVGARNQLELIQPIVESTPVPQERNEENF</sequence>
<dbReference type="Proteomes" id="UP001341840">
    <property type="component" value="Unassembled WGS sequence"/>
</dbReference>
<accession>A0ABU6SLZ0</accession>
<protein>
    <submittedName>
        <fullName evidence="1">Uncharacterized protein</fullName>
    </submittedName>
</protein>
<keyword evidence="2" id="KW-1185">Reference proteome</keyword>
<dbReference type="EMBL" id="JASCZI010060966">
    <property type="protein sequence ID" value="MED6137030.1"/>
    <property type="molecule type" value="Genomic_DNA"/>
</dbReference>
<evidence type="ECO:0000313" key="1">
    <source>
        <dbReference type="EMBL" id="MED6137030.1"/>
    </source>
</evidence>
<reference evidence="1 2" key="1">
    <citation type="journal article" date="2023" name="Plants (Basel)">
        <title>Bridging the Gap: Combining Genomics and Transcriptomics Approaches to Understand Stylosanthes scabra, an Orphan Legume from the Brazilian Caatinga.</title>
        <authorList>
            <person name="Ferreira-Neto J.R.C."/>
            <person name="da Silva M.D."/>
            <person name="Binneck E."/>
            <person name="de Melo N.F."/>
            <person name="da Silva R.H."/>
            <person name="de Melo A.L.T.M."/>
            <person name="Pandolfi V."/>
            <person name="Bustamante F.O."/>
            <person name="Brasileiro-Vidal A.C."/>
            <person name="Benko-Iseppon A.M."/>
        </authorList>
    </citation>
    <scope>NUCLEOTIDE SEQUENCE [LARGE SCALE GENOMIC DNA]</scope>
    <source>
        <tissue evidence="1">Leaves</tissue>
    </source>
</reference>